<organism evidence="2 3">
    <name type="scientific">Hymenoscyphus albidus</name>
    <dbReference type="NCBI Taxonomy" id="595503"/>
    <lineage>
        <taxon>Eukaryota</taxon>
        <taxon>Fungi</taxon>
        <taxon>Dikarya</taxon>
        <taxon>Ascomycota</taxon>
        <taxon>Pezizomycotina</taxon>
        <taxon>Leotiomycetes</taxon>
        <taxon>Helotiales</taxon>
        <taxon>Helotiaceae</taxon>
        <taxon>Hymenoscyphus</taxon>
    </lineage>
</organism>
<name>A0A9N9LTV3_9HELO</name>
<dbReference type="EMBL" id="CAJVRM010000261">
    <property type="protein sequence ID" value="CAG8978457.1"/>
    <property type="molecule type" value="Genomic_DNA"/>
</dbReference>
<evidence type="ECO:0000313" key="3">
    <source>
        <dbReference type="Proteomes" id="UP000701801"/>
    </source>
</evidence>
<evidence type="ECO:0000313" key="2">
    <source>
        <dbReference type="EMBL" id="CAG8978457.1"/>
    </source>
</evidence>
<proteinExistence type="predicted"/>
<evidence type="ECO:0000256" key="1">
    <source>
        <dbReference type="SAM" id="MobiDB-lite"/>
    </source>
</evidence>
<dbReference type="AlphaFoldDB" id="A0A9N9LTV3"/>
<feature type="region of interest" description="Disordered" evidence="1">
    <location>
        <begin position="1"/>
        <end position="20"/>
    </location>
</feature>
<dbReference type="Proteomes" id="UP000701801">
    <property type="component" value="Unassembled WGS sequence"/>
</dbReference>
<sequence length="89" mass="10224">MGSPTDKNTKGTSKPNEPLLGSALMLNHHGRGRDLLRLPERHCSSIPNTKTVTRQRKWYTSSDAMLVVMKKRQCRKEEEVLEEEELMDT</sequence>
<reference evidence="2" key="1">
    <citation type="submission" date="2021-07" db="EMBL/GenBank/DDBJ databases">
        <authorList>
            <person name="Durling M."/>
        </authorList>
    </citation>
    <scope>NUCLEOTIDE SEQUENCE</scope>
</reference>
<protein>
    <submittedName>
        <fullName evidence="2">Uncharacterized protein</fullName>
    </submittedName>
</protein>
<keyword evidence="3" id="KW-1185">Reference proteome</keyword>
<comment type="caution">
    <text evidence="2">The sequence shown here is derived from an EMBL/GenBank/DDBJ whole genome shotgun (WGS) entry which is preliminary data.</text>
</comment>
<gene>
    <name evidence="2" type="ORF">HYALB_00012839</name>
</gene>
<accession>A0A9N9LTV3</accession>